<dbReference type="InterPro" id="IPR038109">
    <property type="entry name" value="DNA_bind_recomb_sf"/>
</dbReference>
<feature type="region of interest" description="Disordered" evidence="1">
    <location>
        <begin position="281"/>
        <end position="310"/>
    </location>
</feature>
<dbReference type="InterPro" id="IPR011109">
    <property type="entry name" value="DNA_bind_recombinase_dom"/>
</dbReference>
<reference evidence="3 4" key="1">
    <citation type="submission" date="2018-05" db="EMBL/GenBank/DDBJ databases">
        <title>The Hungate 1000. A catalogue of reference genomes from the rumen microbiome.</title>
        <authorList>
            <person name="Kelly W."/>
        </authorList>
    </citation>
    <scope>NUCLEOTIDE SEQUENCE [LARGE SCALE GENOMIC DNA]</scope>
    <source>
        <strain evidence="3 4">SAb67</strain>
    </source>
</reference>
<dbReference type="Proteomes" id="UP000245720">
    <property type="component" value="Unassembled WGS sequence"/>
</dbReference>
<dbReference type="EMBL" id="QGDI01000017">
    <property type="protein sequence ID" value="PWJ09971.1"/>
    <property type="molecule type" value="Genomic_DNA"/>
</dbReference>
<dbReference type="Gene3D" id="3.90.1750.20">
    <property type="entry name" value="Putative Large Serine Recombinase, Chain B, Domain 2"/>
    <property type="match status" value="1"/>
</dbReference>
<feature type="domain" description="Recombinase" evidence="2">
    <location>
        <begin position="8"/>
        <end position="100"/>
    </location>
</feature>
<protein>
    <submittedName>
        <fullName evidence="3">Recombinase</fullName>
    </submittedName>
</protein>
<name>A0A315XT91_RUMFL</name>
<organism evidence="3 4">
    <name type="scientific">Ruminococcus flavefaciens</name>
    <dbReference type="NCBI Taxonomy" id="1265"/>
    <lineage>
        <taxon>Bacteria</taxon>
        <taxon>Bacillati</taxon>
        <taxon>Bacillota</taxon>
        <taxon>Clostridia</taxon>
        <taxon>Eubacteriales</taxon>
        <taxon>Oscillospiraceae</taxon>
        <taxon>Ruminococcus</taxon>
    </lineage>
</organism>
<dbReference type="Pfam" id="PF07508">
    <property type="entry name" value="Recombinase"/>
    <property type="match status" value="1"/>
</dbReference>
<dbReference type="GO" id="GO:0000150">
    <property type="term" value="F:DNA strand exchange activity"/>
    <property type="evidence" value="ECO:0007669"/>
    <property type="project" value="InterPro"/>
</dbReference>
<proteinExistence type="predicted"/>
<dbReference type="AlphaFoldDB" id="A0A315XT91"/>
<evidence type="ECO:0000259" key="2">
    <source>
        <dbReference type="PROSITE" id="PS51737"/>
    </source>
</evidence>
<evidence type="ECO:0000313" key="4">
    <source>
        <dbReference type="Proteomes" id="UP000245720"/>
    </source>
</evidence>
<evidence type="ECO:0000256" key="1">
    <source>
        <dbReference type="SAM" id="MobiDB-lite"/>
    </source>
</evidence>
<comment type="caution">
    <text evidence="3">The sequence shown here is derived from an EMBL/GenBank/DDBJ whole genome shotgun (WGS) entry which is preliminary data.</text>
</comment>
<sequence>MSKNRRIPFGYMMQNGMITTNPAEVLAVLTIFSEYMVGKSLENIAINMKIPYNEDKIWNKNMVKRVLENEKYLGTNVYPQLICEEVFKKVNERKSAKATSLCIIPDELREIRNLTVCKECGKRLFRTKAELWDCRNHECRPFLFKMADEMLTGAILNILNTVIANPVLIEAVATVSEYIPTSEIRCKQSEIDRAIDNGTKTAEEIRNDILRLTEPKYKHCTYSDVNQKTELLKSLIDSRNQLNTLDIGLLRSCVKRITVSHSCVIEAEFINGVIIKNETERSNDNGSGSKCKDNPCKAENNGSTSSAEKG</sequence>
<dbReference type="OrthoDB" id="2188903at2"/>
<evidence type="ECO:0000313" key="3">
    <source>
        <dbReference type="EMBL" id="PWJ09971.1"/>
    </source>
</evidence>
<gene>
    <name evidence="3" type="ORF">IE37_03265</name>
</gene>
<dbReference type="RefSeq" id="WP_109727928.1">
    <property type="nucleotide sequence ID" value="NZ_QGDI01000017.1"/>
</dbReference>
<accession>A0A315XT91</accession>
<feature type="compositionally biased region" description="Polar residues" evidence="1">
    <location>
        <begin position="300"/>
        <end position="310"/>
    </location>
</feature>
<dbReference type="GO" id="GO:0003677">
    <property type="term" value="F:DNA binding"/>
    <property type="evidence" value="ECO:0007669"/>
    <property type="project" value="InterPro"/>
</dbReference>
<dbReference type="PROSITE" id="PS51737">
    <property type="entry name" value="RECOMBINASE_DNA_BIND"/>
    <property type="match status" value="1"/>
</dbReference>